<comment type="caution">
    <text evidence="1">The sequence shown here is derived from an EMBL/GenBank/DDBJ whole genome shotgun (WGS) entry which is preliminary data.</text>
</comment>
<name>A0A699SEQ3_TANCI</name>
<sequence>TPGLEPVPSPVPEPLCCEMCVSCLLLFSTCLSCAASILWISVGSTGVVALEGCFPLATTDSRGADSAVVVDEISKVNVNSVIESPKQLSLRQSKTVNSRAFACKTLVDHRGK</sequence>
<organism evidence="1">
    <name type="scientific">Tanacetum cinerariifolium</name>
    <name type="common">Dalmatian daisy</name>
    <name type="synonym">Chrysanthemum cinerariifolium</name>
    <dbReference type="NCBI Taxonomy" id="118510"/>
    <lineage>
        <taxon>Eukaryota</taxon>
        <taxon>Viridiplantae</taxon>
        <taxon>Streptophyta</taxon>
        <taxon>Embryophyta</taxon>
        <taxon>Tracheophyta</taxon>
        <taxon>Spermatophyta</taxon>
        <taxon>Magnoliopsida</taxon>
        <taxon>eudicotyledons</taxon>
        <taxon>Gunneridae</taxon>
        <taxon>Pentapetalae</taxon>
        <taxon>asterids</taxon>
        <taxon>campanulids</taxon>
        <taxon>Asterales</taxon>
        <taxon>Asteraceae</taxon>
        <taxon>Asteroideae</taxon>
        <taxon>Anthemideae</taxon>
        <taxon>Anthemidinae</taxon>
        <taxon>Tanacetum</taxon>
    </lineage>
</organism>
<protein>
    <submittedName>
        <fullName evidence="1">Uncharacterized protein</fullName>
    </submittedName>
</protein>
<reference evidence="1" key="1">
    <citation type="journal article" date="2019" name="Sci. Rep.">
        <title>Draft genome of Tanacetum cinerariifolium, the natural source of mosquito coil.</title>
        <authorList>
            <person name="Yamashiro T."/>
            <person name="Shiraishi A."/>
            <person name="Satake H."/>
            <person name="Nakayama K."/>
        </authorList>
    </citation>
    <scope>NUCLEOTIDE SEQUENCE</scope>
</reference>
<dbReference type="EMBL" id="BKCJ011153998">
    <property type="protein sequence ID" value="GFC95355.1"/>
    <property type="molecule type" value="Genomic_DNA"/>
</dbReference>
<gene>
    <name evidence="1" type="ORF">Tci_867325</name>
</gene>
<accession>A0A699SEQ3</accession>
<feature type="non-terminal residue" evidence="1">
    <location>
        <position position="1"/>
    </location>
</feature>
<evidence type="ECO:0000313" key="1">
    <source>
        <dbReference type="EMBL" id="GFC95355.1"/>
    </source>
</evidence>
<dbReference type="AlphaFoldDB" id="A0A699SEQ3"/>
<proteinExistence type="predicted"/>